<evidence type="ECO:0000256" key="5">
    <source>
        <dbReference type="ARBA" id="ARBA00023157"/>
    </source>
</evidence>
<gene>
    <name evidence="8" type="ORF">DXG03_002368</name>
</gene>
<dbReference type="AlphaFoldDB" id="A0A9P7K8P9"/>
<dbReference type="EMBL" id="JABCKV010000168">
    <property type="protein sequence ID" value="KAG5642656.1"/>
    <property type="molecule type" value="Genomic_DNA"/>
</dbReference>
<protein>
    <recommendedName>
        <fullName evidence="7">Thioredoxin domain-containing protein</fullName>
    </recommendedName>
</protein>
<evidence type="ECO:0000256" key="4">
    <source>
        <dbReference type="ARBA" id="ARBA00023002"/>
    </source>
</evidence>
<evidence type="ECO:0000256" key="3">
    <source>
        <dbReference type="ARBA" id="ARBA00022862"/>
    </source>
</evidence>
<keyword evidence="9" id="KW-1185">Reference proteome</keyword>
<dbReference type="PROSITE" id="PS51352">
    <property type="entry name" value="THIOREDOXIN_2"/>
    <property type="match status" value="1"/>
</dbReference>
<dbReference type="InterPro" id="IPR036249">
    <property type="entry name" value="Thioredoxin-like_sf"/>
</dbReference>
<evidence type="ECO:0000259" key="7">
    <source>
        <dbReference type="PROSITE" id="PS51352"/>
    </source>
</evidence>
<organism evidence="8 9">
    <name type="scientific">Asterophora parasitica</name>
    <dbReference type="NCBI Taxonomy" id="117018"/>
    <lineage>
        <taxon>Eukaryota</taxon>
        <taxon>Fungi</taxon>
        <taxon>Dikarya</taxon>
        <taxon>Basidiomycota</taxon>
        <taxon>Agaricomycotina</taxon>
        <taxon>Agaricomycetes</taxon>
        <taxon>Agaricomycetidae</taxon>
        <taxon>Agaricales</taxon>
        <taxon>Tricholomatineae</taxon>
        <taxon>Lyophyllaceae</taxon>
        <taxon>Asterophora</taxon>
    </lineage>
</organism>
<comment type="caution">
    <text evidence="8">The sequence shown here is derived from an EMBL/GenBank/DDBJ whole genome shotgun (WGS) entry which is preliminary data.</text>
</comment>
<evidence type="ECO:0000256" key="6">
    <source>
        <dbReference type="ARBA" id="ARBA00023284"/>
    </source>
</evidence>
<dbReference type="SUPFAM" id="SSF52833">
    <property type="entry name" value="Thioredoxin-like"/>
    <property type="match status" value="1"/>
</dbReference>
<keyword evidence="2" id="KW-0575">Peroxidase</keyword>
<dbReference type="InterPro" id="IPR050924">
    <property type="entry name" value="Peroxiredoxin_BCP/PrxQ"/>
</dbReference>
<comment type="similarity">
    <text evidence="1">Belongs to the peroxiredoxin family. Prx5 subfamily.</text>
</comment>
<keyword evidence="3" id="KW-0049">Antioxidant</keyword>
<reference evidence="8" key="2">
    <citation type="submission" date="2021-10" db="EMBL/GenBank/DDBJ databases">
        <title>Phylogenomics reveals ancestral predisposition of the termite-cultivated fungus Termitomyces towards a domesticated lifestyle.</title>
        <authorList>
            <person name="Auxier B."/>
            <person name="Grum-Grzhimaylo A."/>
            <person name="Cardenas M.E."/>
            <person name="Lodge J.D."/>
            <person name="Laessoe T."/>
            <person name="Pedersen O."/>
            <person name="Smith M.E."/>
            <person name="Kuyper T.W."/>
            <person name="Franco-Molano E.A."/>
            <person name="Baroni T.J."/>
            <person name="Aanen D.K."/>
        </authorList>
    </citation>
    <scope>NUCLEOTIDE SEQUENCE</scope>
    <source>
        <strain evidence="8">AP01</strain>
        <tissue evidence="8">Mycelium</tissue>
    </source>
</reference>
<name>A0A9P7K8P9_9AGAR</name>
<dbReference type="CDD" id="cd03017">
    <property type="entry name" value="PRX_BCP"/>
    <property type="match status" value="1"/>
</dbReference>
<keyword evidence="6" id="KW-0676">Redox-active center</keyword>
<dbReference type="InterPro" id="IPR013740">
    <property type="entry name" value="Redoxin"/>
</dbReference>
<reference evidence="8" key="1">
    <citation type="submission" date="2020-07" db="EMBL/GenBank/DDBJ databases">
        <authorList>
            <person name="Nieuwenhuis M."/>
            <person name="Van De Peppel L.J.J."/>
        </authorList>
    </citation>
    <scope>NUCLEOTIDE SEQUENCE</scope>
    <source>
        <strain evidence="8">AP01</strain>
        <tissue evidence="8">Mycelium</tissue>
    </source>
</reference>
<proteinExistence type="inferred from homology"/>
<feature type="domain" description="Thioredoxin" evidence="7">
    <location>
        <begin position="26"/>
        <end position="192"/>
    </location>
</feature>
<evidence type="ECO:0000313" key="9">
    <source>
        <dbReference type="Proteomes" id="UP000775547"/>
    </source>
</evidence>
<dbReference type="InterPro" id="IPR013766">
    <property type="entry name" value="Thioredoxin_domain"/>
</dbReference>
<dbReference type="Proteomes" id="UP000775547">
    <property type="component" value="Unassembled WGS sequence"/>
</dbReference>
<sequence length="195" mass="21417">MSTAPLPTHSLPSNLPIPIDDGACAHLIGSILPSICLPSTAPSDSVDLSSLPGLTIVFMYPRTGAPNESIPETWDVIPGARGCTPQACSFRDLSSELGALGVTQIYGLSTQDTEYQTEVKERLHLPFELLSDERLEWVQALGLPAFQWEGRRLVKRCAIAIEGGKVVKSWYPIFPPDRSAQEVVEWLKKERQHPV</sequence>
<dbReference type="GO" id="GO:0008379">
    <property type="term" value="F:thioredoxin peroxidase activity"/>
    <property type="evidence" value="ECO:0007669"/>
    <property type="project" value="TreeGrafter"/>
</dbReference>
<dbReference type="Pfam" id="PF08534">
    <property type="entry name" value="Redoxin"/>
    <property type="match status" value="1"/>
</dbReference>
<dbReference type="PANTHER" id="PTHR42801:SF21">
    <property type="entry name" value="BCPB PROTEIN"/>
    <property type="match status" value="1"/>
</dbReference>
<evidence type="ECO:0000313" key="8">
    <source>
        <dbReference type="EMBL" id="KAG5642656.1"/>
    </source>
</evidence>
<evidence type="ECO:0000256" key="1">
    <source>
        <dbReference type="ARBA" id="ARBA00010505"/>
    </source>
</evidence>
<dbReference type="GO" id="GO:0034599">
    <property type="term" value="P:cellular response to oxidative stress"/>
    <property type="evidence" value="ECO:0007669"/>
    <property type="project" value="TreeGrafter"/>
</dbReference>
<accession>A0A9P7K8P9</accession>
<dbReference type="OrthoDB" id="338622at2759"/>
<dbReference type="GO" id="GO:0005737">
    <property type="term" value="C:cytoplasm"/>
    <property type="evidence" value="ECO:0007669"/>
    <property type="project" value="TreeGrafter"/>
</dbReference>
<dbReference type="PANTHER" id="PTHR42801">
    <property type="entry name" value="THIOREDOXIN-DEPENDENT PEROXIDE REDUCTASE"/>
    <property type="match status" value="1"/>
</dbReference>
<dbReference type="GO" id="GO:0045454">
    <property type="term" value="P:cell redox homeostasis"/>
    <property type="evidence" value="ECO:0007669"/>
    <property type="project" value="TreeGrafter"/>
</dbReference>
<dbReference type="Gene3D" id="3.40.30.10">
    <property type="entry name" value="Glutaredoxin"/>
    <property type="match status" value="1"/>
</dbReference>
<evidence type="ECO:0000256" key="2">
    <source>
        <dbReference type="ARBA" id="ARBA00022559"/>
    </source>
</evidence>
<keyword evidence="4" id="KW-0560">Oxidoreductase</keyword>
<keyword evidence="5" id="KW-1015">Disulfide bond</keyword>